<dbReference type="EMBL" id="LWSG01000046">
    <property type="protein sequence ID" value="OAS82197.1"/>
    <property type="molecule type" value="Genomic_DNA"/>
</dbReference>
<gene>
    <name evidence="2" type="ORF">A6K24_14200</name>
</gene>
<proteinExistence type="predicted"/>
<keyword evidence="1" id="KW-1133">Transmembrane helix</keyword>
<dbReference type="RefSeq" id="WP_066341008.1">
    <property type="nucleotide sequence ID" value="NZ_LWSG01000046.1"/>
</dbReference>
<keyword evidence="3" id="KW-1185">Reference proteome</keyword>
<dbReference type="OrthoDB" id="2628935at2"/>
<evidence type="ECO:0000313" key="2">
    <source>
        <dbReference type="EMBL" id="OAS82197.1"/>
    </source>
</evidence>
<keyword evidence="1" id="KW-0472">Membrane</keyword>
<dbReference type="Proteomes" id="UP000078534">
    <property type="component" value="Unassembled WGS sequence"/>
</dbReference>
<sequence length="168" mass="20241">MHVAITVLTILASLKWGNWKRWKDYHPSMLFIATGGLLYEYIVKENTLWKFHPDLFYGHDMTVIVYALITMPISIFLFLSHFPQKWFKRLTYIIVWSGIYIAVEWTLLVFGRISYQNGWRFWYSFLFDLAMFSVIALHQHNPTRAYIISIFIIIFLIYYFQVPFKFAK</sequence>
<organism evidence="2 3">
    <name type="scientific">Metabacillus litoralis</name>
    <dbReference type="NCBI Taxonomy" id="152268"/>
    <lineage>
        <taxon>Bacteria</taxon>
        <taxon>Bacillati</taxon>
        <taxon>Bacillota</taxon>
        <taxon>Bacilli</taxon>
        <taxon>Bacillales</taxon>
        <taxon>Bacillaceae</taxon>
        <taxon>Metabacillus</taxon>
    </lineage>
</organism>
<dbReference type="AlphaFoldDB" id="A0A179SKG3"/>
<reference evidence="3" key="1">
    <citation type="submission" date="2016-04" db="EMBL/GenBank/DDBJ databases">
        <authorList>
            <person name="Lyu Z."/>
            <person name="Lyu W."/>
        </authorList>
    </citation>
    <scope>NUCLEOTIDE SEQUENCE [LARGE SCALE GENOMIC DNA]</scope>
    <source>
        <strain evidence="3">C44</strain>
    </source>
</reference>
<dbReference type="STRING" id="152268.A6K24_14200"/>
<evidence type="ECO:0000313" key="3">
    <source>
        <dbReference type="Proteomes" id="UP000078534"/>
    </source>
</evidence>
<name>A0A179SKG3_9BACI</name>
<dbReference type="InterPro" id="IPR048147">
    <property type="entry name" value="CBO0543-like"/>
</dbReference>
<feature type="transmembrane region" description="Helical" evidence="1">
    <location>
        <begin position="145"/>
        <end position="162"/>
    </location>
</feature>
<feature type="transmembrane region" description="Helical" evidence="1">
    <location>
        <begin position="92"/>
        <end position="115"/>
    </location>
</feature>
<feature type="transmembrane region" description="Helical" evidence="1">
    <location>
        <begin position="121"/>
        <end position="138"/>
    </location>
</feature>
<comment type="caution">
    <text evidence="2">The sequence shown here is derived from an EMBL/GenBank/DDBJ whole genome shotgun (WGS) entry which is preliminary data.</text>
</comment>
<keyword evidence="1" id="KW-0812">Transmembrane</keyword>
<accession>A0A179SKG3</accession>
<dbReference type="NCBIfam" id="NF041644">
    <property type="entry name" value="CBO0543_fam"/>
    <property type="match status" value="1"/>
</dbReference>
<feature type="transmembrane region" description="Helical" evidence="1">
    <location>
        <begin position="63"/>
        <end position="80"/>
    </location>
</feature>
<protein>
    <submittedName>
        <fullName evidence="2">Uncharacterized protein</fullName>
    </submittedName>
</protein>
<evidence type="ECO:0000256" key="1">
    <source>
        <dbReference type="SAM" id="Phobius"/>
    </source>
</evidence>
<feature type="transmembrane region" description="Helical" evidence="1">
    <location>
        <begin position="25"/>
        <end position="43"/>
    </location>
</feature>